<dbReference type="Proteomes" id="UP000245754">
    <property type="component" value="Unassembled WGS sequence"/>
</dbReference>
<comment type="caution">
    <text evidence="1">The sequence shown here is derived from an EMBL/GenBank/DDBJ whole genome shotgun (WGS) entry which is preliminary data.</text>
</comment>
<dbReference type="RefSeq" id="WP_109580290.1">
    <property type="nucleotide sequence ID" value="NZ_QGGT01000001.1"/>
</dbReference>
<gene>
    <name evidence="1" type="ORF">C7419_101319</name>
</gene>
<organism evidence="1 2">
    <name type="scientific">Cupriavidus plantarum</name>
    <dbReference type="NCBI Taxonomy" id="942865"/>
    <lineage>
        <taxon>Bacteria</taxon>
        <taxon>Pseudomonadati</taxon>
        <taxon>Pseudomonadota</taxon>
        <taxon>Betaproteobacteria</taxon>
        <taxon>Burkholderiales</taxon>
        <taxon>Burkholderiaceae</taxon>
        <taxon>Cupriavidus</taxon>
    </lineage>
</organism>
<dbReference type="InterPro" id="IPR029033">
    <property type="entry name" value="His_PPase_superfam"/>
</dbReference>
<dbReference type="Pfam" id="PF00300">
    <property type="entry name" value="His_Phos_1"/>
    <property type="match status" value="2"/>
</dbReference>
<dbReference type="Gene3D" id="3.40.50.1240">
    <property type="entry name" value="Phosphoglycerate mutase-like"/>
    <property type="match status" value="1"/>
</dbReference>
<proteinExistence type="predicted"/>
<sequence>MDLILIRHARPALPGDPSSIGASICYGRLDLALAAPCSPALADIAAPLRGFMPSRIVTSPALRARDTAEGLARTLAVPVPCEIEPRLQELDFGAWEGMVWDDVPRADLDAWAADLMHARPHGGESAAQGMARVSEWVGEWASEWASEWSGERGGERGGDGTKAAPASGEACWWVVAHAGPIRMLAAHWLGVPLARTLQWSLGFGASCCLRLQGGQAQLIWWNRTVD</sequence>
<keyword evidence="2" id="KW-1185">Reference proteome</keyword>
<dbReference type="EMBL" id="QGGT01000001">
    <property type="protein sequence ID" value="PWK36463.1"/>
    <property type="molecule type" value="Genomic_DNA"/>
</dbReference>
<reference evidence="1 2" key="1">
    <citation type="submission" date="2018-05" db="EMBL/GenBank/DDBJ databases">
        <title>Genomic Encyclopedia of Type Strains, Phase IV (KMG-V): Genome sequencing to study the core and pangenomes of soil and plant-associated prokaryotes.</title>
        <authorList>
            <person name="Whitman W."/>
        </authorList>
    </citation>
    <scope>NUCLEOTIDE SEQUENCE [LARGE SCALE GENOMIC DNA]</scope>
    <source>
        <strain evidence="1 2">SLV-132</strain>
    </source>
</reference>
<dbReference type="CDD" id="cd07067">
    <property type="entry name" value="HP_PGM_like"/>
    <property type="match status" value="1"/>
</dbReference>
<dbReference type="AlphaFoldDB" id="A0A316EZ05"/>
<protein>
    <submittedName>
        <fullName evidence="1">Alpha-ribazole phosphatase</fullName>
    </submittedName>
</protein>
<evidence type="ECO:0000313" key="1">
    <source>
        <dbReference type="EMBL" id="PWK36463.1"/>
    </source>
</evidence>
<dbReference type="SMART" id="SM00855">
    <property type="entry name" value="PGAM"/>
    <property type="match status" value="1"/>
</dbReference>
<dbReference type="InterPro" id="IPR013078">
    <property type="entry name" value="His_Pase_superF_clade-1"/>
</dbReference>
<name>A0A316EZ05_9BURK</name>
<evidence type="ECO:0000313" key="2">
    <source>
        <dbReference type="Proteomes" id="UP000245754"/>
    </source>
</evidence>
<accession>A0A316EZ05</accession>
<dbReference type="SUPFAM" id="SSF53254">
    <property type="entry name" value="Phosphoglycerate mutase-like"/>
    <property type="match status" value="1"/>
</dbReference>